<gene>
    <name evidence="1" type="ORF">A5481_06040</name>
</gene>
<dbReference type="RefSeq" id="WP_048437327.1">
    <property type="nucleotide sequence ID" value="NZ_LWHQ01000011.1"/>
</dbReference>
<dbReference type="STRING" id="427683.A5481_06040"/>
<protein>
    <submittedName>
        <fullName evidence="1">Uncharacterized protein</fullName>
    </submittedName>
</protein>
<evidence type="ECO:0000313" key="2">
    <source>
        <dbReference type="Proteomes" id="UP000078316"/>
    </source>
</evidence>
<reference evidence="1 2" key="1">
    <citation type="submission" date="2016-04" db="EMBL/GenBank/DDBJ databases">
        <authorList>
            <person name="Evans L.H."/>
            <person name="Alamgir A."/>
            <person name="Owens N."/>
            <person name="Weber N.D."/>
            <person name="Virtaneva K."/>
            <person name="Barbian K."/>
            <person name="Babar A."/>
            <person name="Rosenke K."/>
        </authorList>
    </citation>
    <scope>NUCLEOTIDE SEQUENCE [LARGE SCALE GENOMIC DNA]</scope>
    <source>
        <strain evidence="1 2">PMB02</strain>
    </source>
</reference>
<dbReference type="EMBL" id="LWHQ01000011">
    <property type="protein sequence ID" value="OAS26276.1"/>
    <property type="molecule type" value="Genomic_DNA"/>
</dbReference>
<dbReference type="AlphaFoldDB" id="A0A179SEH3"/>
<dbReference type="Proteomes" id="UP000078316">
    <property type="component" value="Unassembled WGS sequence"/>
</dbReference>
<dbReference type="OrthoDB" id="8007907at2"/>
<accession>A0A179SEH3</accession>
<evidence type="ECO:0000313" key="1">
    <source>
        <dbReference type="EMBL" id="OAS26276.1"/>
    </source>
</evidence>
<comment type="caution">
    <text evidence="1">The sequence shown here is derived from an EMBL/GenBank/DDBJ whole genome shotgun (WGS) entry which is preliminary data.</text>
</comment>
<name>A0A179SEH3_9HYPH</name>
<organism evidence="1 2">
    <name type="scientific">Methylobacterium platani</name>
    <dbReference type="NCBI Taxonomy" id="427683"/>
    <lineage>
        <taxon>Bacteria</taxon>
        <taxon>Pseudomonadati</taxon>
        <taxon>Pseudomonadota</taxon>
        <taxon>Alphaproteobacteria</taxon>
        <taxon>Hyphomicrobiales</taxon>
        <taxon>Methylobacteriaceae</taxon>
        <taxon>Methylobacterium</taxon>
    </lineage>
</organism>
<proteinExistence type="predicted"/>
<sequence>MAADTAQPTAVTLVQNAQNQVVAIKVSETAIPVLTAGMIPGAGCTNLALTIANVTVGYEKQPA</sequence>